<dbReference type="AlphaFoldDB" id="A0AAD7C8A6"/>
<feature type="compositionally biased region" description="Polar residues" evidence="1">
    <location>
        <begin position="151"/>
        <end position="161"/>
    </location>
</feature>
<evidence type="ECO:0000259" key="2">
    <source>
        <dbReference type="Pfam" id="PF12937"/>
    </source>
</evidence>
<dbReference type="InterPro" id="IPR001810">
    <property type="entry name" value="F-box_dom"/>
</dbReference>
<organism evidence="3 4">
    <name type="scientific">Roridomyces roridus</name>
    <dbReference type="NCBI Taxonomy" id="1738132"/>
    <lineage>
        <taxon>Eukaryota</taxon>
        <taxon>Fungi</taxon>
        <taxon>Dikarya</taxon>
        <taxon>Basidiomycota</taxon>
        <taxon>Agaricomycotina</taxon>
        <taxon>Agaricomycetes</taxon>
        <taxon>Agaricomycetidae</taxon>
        <taxon>Agaricales</taxon>
        <taxon>Marasmiineae</taxon>
        <taxon>Mycenaceae</taxon>
        <taxon>Roridomyces</taxon>
    </lineage>
</organism>
<feature type="region of interest" description="Disordered" evidence="1">
    <location>
        <begin position="151"/>
        <end position="172"/>
    </location>
</feature>
<dbReference type="SUPFAM" id="SSF81383">
    <property type="entry name" value="F-box domain"/>
    <property type="match status" value="1"/>
</dbReference>
<evidence type="ECO:0000313" key="4">
    <source>
        <dbReference type="Proteomes" id="UP001221142"/>
    </source>
</evidence>
<reference evidence="3" key="1">
    <citation type="submission" date="2023-03" db="EMBL/GenBank/DDBJ databases">
        <title>Massive genome expansion in bonnet fungi (Mycena s.s.) driven by repeated elements and novel gene families across ecological guilds.</title>
        <authorList>
            <consortium name="Lawrence Berkeley National Laboratory"/>
            <person name="Harder C.B."/>
            <person name="Miyauchi S."/>
            <person name="Viragh M."/>
            <person name="Kuo A."/>
            <person name="Thoen E."/>
            <person name="Andreopoulos B."/>
            <person name="Lu D."/>
            <person name="Skrede I."/>
            <person name="Drula E."/>
            <person name="Henrissat B."/>
            <person name="Morin E."/>
            <person name="Kohler A."/>
            <person name="Barry K."/>
            <person name="LaButti K."/>
            <person name="Morin E."/>
            <person name="Salamov A."/>
            <person name="Lipzen A."/>
            <person name="Mereny Z."/>
            <person name="Hegedus B."/>
            <person name="Baldrian P."/>
            <person name="Stursova M."/>
            <person name="Weitz H."/>
            <person name="Taylor A."/>
            <person name="Grigoriev I.V."/>
            <person name="Nagy L.G."/>
            <person name="Martin F."/>
            <person name="Kauserud H."/>
        </authorList>
    </citation>
    <scope>NUCLEOTIDE SEQUENCE</scope>
    <source>
        <strain evidence="3">9284</strain>
    </source>
</reference>
<name>A0AAD7C8A6_9AGAR</name>
<protein>
    <recommendedName>
        <fullName evidence="2">F-box domain-containing protein</fullName>
    </recommendedName>
</protein>
<evidence type="ECO:0000256" key="1">
    <source>
        <dbReference type="SAM" id="MobiDB-lite"/>
    </source>
</evidence>
<proteinExistence type="predicted"/>
<evidence type="ECO:0000313" key="3">
    <source>
        <dbReference type="EMBL" id="KAJ7641621.1"/>
    </source>
</evidence>
<sequence length="391" mass="43694">MLAPELPTEILLKIFKQSIQSGAFESGGTTMAIAISQVCRAWRAVALDYPDIWRDVRLSSGSPLTKLTALVPRSQGGPISVAMDHRQTFPTSTVIHQWSLLNSLLPHRELICTLSVIAPMRILDLFSPMLFDSPHDWPRLSRLHVEQEDPSVTSQCGTRVNKNPVPRSANQPHSHLLRDRIPLWKIRFRRRRILAFECVSIAGITPTHLFIGLKELHVKESAYFVVAPHDTGTDGGVPSHCFREIQKLTIVSSPLPLFENSHSVNTKITSLTLSQLGPVDNPPGVLAHFLFVLRMPALEHLTIHHLHGHLHDEFVRWLAEANNPWPSLRSVDFESLVLDAQALRAFESVERLRIVDGDVQRILQILDGDPGLCPKVSEIDAGDEIGMPGRN</sequence>
<dbReference type="Pfam" id="PF12937">
    <property type="entry name" value="F-box-like"/>
    <property type="match status" value="1"/>
</dbReference>
<dbReference type="InterPro" id="IPR036047">
    <property type="entry name" value="F-box-like_dom_sf"/>
</dbReference>
<feature type="domain" description="F-box" evidence="2">
    <location>
        <begin position="5"/>
        <end position="58"/>
    </location>
</feature>
<comment type="caution">
    <text evidence="3">The sequence shown here is derived from an EMBL/GenBank/DDBJ whole genome shotgun (WGS) entry which is preliminary data.</text>
</comment>
<accession>A0AAD7C8A6</accession>
<dbReference type="Proteomes" id="UP001221142">
    <property type="component" value="Unassembled WGS sequence"/>
</dbReference>
<gene>
    <name evidence="3" type="ORF">FB45DRAFT_1125561</name>
</gene>
<dbReference type="EMBL" id="JARKIF010000004">
    <property type="protein sequence ID" value="KAJ7641621.1"/>
    <property type="molecule type" value="Genomic_DNA"/>
</dbReference>
<keyword evidence="4" id="KW-1185">Reference proteome</keyword>
<dbReference type="Gene3D" id="1.20.1280.50">
    <property type="match status" value="1"/>
</dbReference>